<evidence type="ECO:0000259" key="1">
    <source>
        <dbReference type="Pfam" id="PF20976"/>
    </source>
</evidence>
<evidence type="ECO:0000313" key="2">
    <source>
        <dbReference type="EMBL" id="KAF1835214.1"/>
    </source>
</evidence>
<dbReference type="PANTHER" id="PTHR28173:SF1">
    <property type="entry name" value="RIBONUCLEASES P_MRP PROTEIN SUBUNIT POP8"/>
    <property type="match status" value="1"/>
</dbReference>
<sequence length="96" mass="10757">TFRTPPWSYLHLRLTTTTTDSHHPPTNLSPLTIHPLLTQPLTSYFGQTGSSIPMDQLHIRGRDVWIRVPRQECRVVRAALGMWVGGLEEEGGGGRV</sequence>
<evidence type="ECO:0000313" key="3">
    <source>
        <dbReference type="Proteomes" id="UP000800040"/>
    </source>
</evidence>
<protein>
    <recommendedName>
        <fullName evidence="1">Ribonucleases P/MRP subunit Pop8-like domain-containing protein</fullName>
    </recommendedName>
</protein>
<dbReference type="GO" id="GO:0000171">
    <property type="term" value="F:ribonuclease MRP activity"/>
    <property type="evidence" value="ECO:0007669"/>
    <property type="project" value="TreeGrafter"/>
</dbReference>
<feature type="non-terminal residue" evidence="2">
    <location>
        <position position="96"/>
    </location>
</feature>
<feature type="domain" description="Ribonucleases P/MRP subunit Pop8-like" evidence="1">
    <location>
        <begin position="6"/>
        <end position="83"/>
    </location>
</feature>
<gene>
    <name evidence="2" type="ORF">BDW02DRAFT_463478</name>
</gene>
<dbReference type="OrthoDB" id="5530243at2759"/>
<dbReference type="InterPro" id="IPR020347">
    <property type="entry name" value="Pop8"/>
</dbReference>
<accession>A0A6A5KLG8</accession>
<name>A0A6A5KLG8_9PLEO</name>
<dbReference type="AlphaFoldDB" id="A0A6A5KLG8"/>
<reference evidence="2" key="1">
    <citation type="submission" date="2020-01" db="EMBL/GenBank/DDBJ databases">
        <authorList>
            <consortium name="DOE Joint Genome Institute"/>
            <person name="Haridas S."/>
            <person name="Albert R."/>
            <person name="Binder M."/>
            <person name="Bloem J."/>
            <person name="Labutti K."/>
            <person name="Salamov A."/>
            <person name="Andreopoulos B."/>
            <person name="Baker S.E."/>
            <person name="Barry K."/>
            <person name="Bills G."/>
            <person name="Bluhm B.H."/>
            <person name="Cannon C."/>
            <person name="Castanera R."/>
            <person name="Culley D.E."/>
            <person name="Daum C."/>
            <person name="Ezra D."/>
            <person name="Gonzalez J.B."/>
            <person name="Henrissat B."/>
            <person name="Kuo A."/>
            <person name="Liang C."/>
            <person name="Lipzen A."/>
            <person name="Lutzoni F."/>
            <person name="Magnuson J."/>
            <person name="Mondo S."/>
            <person name="Nolan M."/>
            <person name="Ohm R."/>
            <person name="Pangilinan J."/>
            <person name="Park H.-J."/>
            <person name="Ramirez L."/>
            <person name="Alfaro M."/>
            <person name="Sun H."/>
            <person name="Tritt A."/>
            <person name="Yoshinaga Y."/>
            <person name="Zwiers L.-H."/>
            <person name="Turgeon B.G."/>
            <person name="Goodwin S.B."/>
            <person name="Spatafora J.W."/>
            <person name="Crous P.W."/>
            <person name="Grigoriev I.V."/>
        </authorList>
    </citation>
    <scope>NUCLEOTIDE SEQUENCE</scope>
    <source>
        <strain evidence="2">P77</strain>
    </source>
</reference>
<dbReference type="Proteomes" id="UP000800040">
    <property type="component" value="Unassembled WGS sequence"/>
</dbReference>
<dbReference type="InterPro" id="IPR049128">
    <property type="entry name" value="Pop8-like_dom"/>
</dbReference>
<dbReference type="GO" id="GO:0000294">
    <property type="term" value="P:nuclear-transcribed mRNA catabolic process, RNase MRP-dependent"/>
    <property type="evidence" value="ECO:0007669"/>
    <property type="project" value="TreeGrafter"/>
</dbReference>
<dbReference type="GO" id="GO:0004526">
    <property type="term" value="F:ribonuclease P activity"/>
    <property type="evidence" value="ECO:0007669"/>
    <property type="project" value="TreeGrafter"/>
</dbReference>
<proteinExistence type="predicted"/>
<dbReference type="GO" id="GO:0034965">
    <property type="term" value="P:intronic box C/D snoRNA processing"/>
    <property type="evidence" value="ECO:0007669"/>
    <property type="project" value="TreeGrafter"/>
</dbReference>
<dbReference type="PANTHER" id="PTHR28173">
    <property type="entry name" value="RIBONUCLEASES P/MRP PROTEIN SUBUNIT POP8"/>
    <property type="match status" value="1"/>
</dbReference>
<feature type="non-terminal residue" evidence="2">
    <location>
        <position position="1"/>
    </location>
</feature>
<keyword evidence="3" id="KW-1185">Reference proteome</keyword>
<dbReference type="GO" id="GO:0008033">
    <property type="term" value="P:tRNA processing"/>
    <property type="evidence" value="ECO:0007669"/>
    <property type="project" value="InterPro"/>
</dbReference>
<dbReference type="EMBL" id="ML975290">
    <property type="protein sequence ID" value="KAF1835214.1"/>
    <property type="molecule type" value="Genomic_DNA"/>
</dbReference>
<dbReference type="GO" id="GO:0000172">
    <property type="term" value="C:ribonuclease MRP complex"/>
    <property type="evidence" value="ECO:0007669"/>
    <property type="project" value="InterPro"/>
</dbReference>
<dbReference type="GO" id="GO:0005655">
    <property type="term" value="C:nucleolar ribonuclease P complex"/>
    <property type="evidence" value="ECO:0007669"/>
    <property type="project" value="InterPro"/>
</dbReference>
<organism evidence="2 3">
    <name type="scientific">Decorospora gaudefroyi</name>
    <dbReference type="NCBI Taxonomy" id="184978"/>
    <lineage>
        <taxon>Eukaryota</taxon>
        <taxon>Fungi</taxon>
        <taxon>Dikarya</taxon>
        <taxon>Ascomycota</taxon>
        <taxon>Pezizomycotina</taxon>
        <taxon>Dothideomycetes</taxon>
        <taxon>Pleosporomycetidae</taxon>
        <taxon>Pleosporales</taxon>
        <taxon>Pleosporineae</taxon>
        <taxon>Pleosporaceae</taxon>
        <taxon>Decorospora</taxon>
    </lineage>
</organism>
<dbReference type="Pfam" id="PF20976">
    <property type="entry name" value="Pop8"/>
    <property type="match status" value="1"/>
</dbReference>